<comment type="caution">
    <text evidence="1">The sequence shown here is derived from an EMBL/GenBank/DDBJ whole genome shotgun (WGS) entry which is preliminary data.</text>
</comment>
<accession>A0ACC0BT36</accession>
<organism evidence="1 2">
    <name type="scientific">Catharanthus roseus</name>
    <name type="common">Madagascar periwinkle</name>
    <name type="synonym">Vinca rosea</name>
    <dbReference type="NCBI Taxonomy" id="4058"/>
    <lineage>
        <taxon>Eukaryota</taxon>
        <taxon>Viridiplantae</taxon>
        <taxon>Streptophyta</taxon>
        <taxon>Embryophyta</taxon>
        <taxon>Tracheophyta</taxon>
        <taxon>Spermatophyta</taxon>
        <taxon>Magnoliopsida</taxon>
        <taxon>eudicotyledons</taxon>
        <taxon>Gunneridae</taxon>
        <taxon>Pentapetalae</taxon>
        <taxon>asterids</taxon>
        <taxon>lamiids</taxon>
        <taxon>Gentianales</taxon>
        <taxon>Apocynaceae</taxon>
        <taxon>Rauvolfioideae</taxon>
        <taxon>Vinceae</taxon>
        <taxon>Catharanthinae</taxon>
        <taxon>Catharanthus</taxon>
    </lineage>
</organism>
<sequence length="241" mass="27393">MCHEASLVALELLSESNPCAISFCGGLFLFVPYFSKYLPSHPFLEDLLMRSGVKFDPSYSDLVQAIQDWLISKSAFEEESFRGSTSFYKKFNKELNILVSPLVDVAKRRLVFHGNFVYSFLRVLAIKLLILLLFLFLFEIDYGDNFLMSFSLVPLSIDHVLSLDKVTKMEERVKPLNVRFMRLVPHSSPISLNLRESSQPSKSSFLFVPYVVFFVHSLAVADVLRSGTVVGALGRTRVDRC</sequence>
<reference evidence="2" key="1">
    <citation type="journal article" date="2023" name="Nat. Plants">
        <title>Single-cell RNA sequencing provides a high-resolution roadmap for understanding the multicellular compartmentation of specialized metabolism.</title>
        <authorList>
            <person name="Sun S."/>
            <person name="Shen X."/>
            <person name="Li Y."/>
            <person name="Li Y."/>
            <person name="Wang S."/>
            <person name="Li R."/>
            <person name="Zhang H."/>
            <person name="Shen G."/>
            <person name="Guo B."/>
            <person name="Wei J."/>
            <person name="Xu J."/>
            <person name="St-Pierre B."/>
            <person name="Chen S."/>
            <person name="Sun C."/>
        </authorList>
    </citation>
    <scope>NUCLEOTIDE SEQUENCE [LARGE SCALE GENOMIC DNA]</scope>
</reference>
<dbReference type="EMBL" id="CM044702">
    <property type="protein sequence ID" value="KAI5675841.1"/>
    <property type="molecule type" value="Genomic_DNA"/>
</dbReference>
<proteinExistence type="predicted"/>
<evidence type="ECO:0000313" key="1">
    <source>
        <dbReference type="EMBL" id="KAI5675841.1"/>
    </source>
</evidence>
<keyword evidence="2" id="KW-1185">Reference proteome</keyword>
<dbReference type="Proteomes" id="UP001060085">
    <property type="component" value="Linkage Group LG02"/>
</dbReference>
<gene>
    <name evidence="1" type="ORF">M9H77_06791</name>
</gene>
<evidence type="ECO:0000313" key="2">
    <source>
        <dbReference type="Proteomes" id="UP001060085"/>
    </source>
</evidence>
<name>A0ACC0BT36_CATRO</name>
<protein>
    <submittedName>
        <fullName evidence="1">Uncharacterized protein</fullName>
    </submittedName>
</protein>